<keyword evidence="1" id="KW-0808">Transferase</keyword>
<dbReference type="Pfam" id="PF13528">
    <property type="entry name" value="Glyco_trans_1_3"/>
    <property type="match status" value="1"/>
</dbReference>
<protein>
    <submittedName>
        <fullName evidence="1">Glycosyltransferase</fullName>
    </submittedName>
</protein>
<dbReference type="GO" id="GO:0016740">
    <property type="term" value="F:transferase activity"/>
    <property type="evidence" value="ECO:0007669"/>
    <property type="project" value="UniProtKB-KW"/>
</dbReference>
<dbReference type="NCBIfam" id="TIGR00661">
    <property type="entry name" value="MJ1255"/>
    <property type="match status" value="1"/>
</dbReference>
<dbReference type="SUPFAM" id="SSF53756">
    <property type="entry name" value="UDP-Glycosyltransferase/glycogen phosphorylase"/>
    <property type="match status" value="1"/>
</dbReference>
<dbReference type="InterPro" id="IPR005262">
    <property type="entry name" value="MJ1255-like"/>
</dbReference>
<sequence length="343" mass="38720">MRVLYGVQATGNGHISRARAVGKYLQAEGIAVDFLFSGRPADQLFDMQQFGDYQLKAGLTFVTEQGQINYLKTALRAKPLELWRDIRQLDCSPYDLVLTDFEPVTAWAARLQKKRSVAFGHQYAFLHQIPQADSTPLSRSIFKFFAPGQQQIGLHWHHFNQPILPPIVDLEPAENTAEPDKVLVYLPFEDQNKVLQWLHPLTQYQFYLYGPGLSKSQSGHIQCSGPCVEQFKHDLRQSYAVISNAGFELVSEALQLQKRILVKALQGQMEQQSNALALNQLQLGQSTKILNTDVIKTWLTSPSHSSKVQYANVAQALAKWIRAGACPTELSQMNLWHDRSAQT</sequence>
<dbReference type="OrthoDB" id="9793805at2"/>
<proteinExistence type="predicted"/>
<keyword evidence="2" id="KW-1185">Reference proteome</keyword>
<dbReference type="RefSeq" id="WP_147904423.1">
    <property type="nucleotide sequence ID" value="NZ_BAAAGC010000010.1"/>
</dbReference>
<gene>
    <name evidence="1" type="ORF">FU839_11200</name>
</gene>
<dbReference type="EMBL" id="VRLR01000006">
    <property type="protein sequence ID" value="TXK80518.1"/>
    <property type="molecule type" value="Genomic_DNA"/>
</dbReference>
<comment type="caution">
    <text evidence="1">The sequence shown here is derived from an EMBL/GenBank/DDBJ whole genome shotgun (WGS) entry which is preliminary data.</text>
</comment>
<dbReference type="AlphaFoldDB" id="A0A5C8LY78"/>
<accession>A0A5C8LY78</accession>
<evidence type="ECO:0000313" key="1">
    <source>
        <dbReference type="EMBL" id="TXK80518.1"/>
    </source>
</evidence>
<reference evidence="1 2" key="1">
    <citation type="submission" date="2019-08" db="EMBL/GenBank/DDBJ databases">
        <title>Draft genome analysis of Rheinheimera tangshanensis isolated from the roots of fresh rice plants (Oryza sativa).</title>
        <authorList>
            <person name="Yu Q."/>
            <person name="Qi Y."/>
            <person name="Zhang H."/>
            <person name="Pu J."/>
        </authorList>
    </citation>
    <scope>NUCLEOTIDE SEQUENCE [LARGE SCALE GENOMIC DNA]</scope>
    <source>
        <strain evidence="1 2">JA3-B52</strain>
    </source>
</reference>
<organism evidence="1 2">
    <name type="scientific">Rheinheimera tangshanensis</name>
    <dbReference type="NCBI Taxonomy" id="400153"/>
    <lineage>
        <taxon>Bacteria</taxon>
        <taxon>Pseudomonadati</taxon>
        <taxon>Pseudomonadota</taxon>
        <taxon>Gammaproteobacteria</taxon>
        <taxon>Chromatiales</taxon>
        <taxon>Chromatiaceae</taxon>
        <taxon>Rheinheimera</taxon>
    </lineage>
</organism>
<evidence type="ECO:0000313" key="2">
    <source>
        <dbReference type="Proteomes" id="UP000321814"/>
    </source>
</evidence>
<name>A0A5C8LY78_9GAMM</name>
<dbReference type="Proteomes" id="UP000321814">
    <property type="component" value="Unassembled WGS sequence"/>
</dbReference>